<name>A0A3A9WIA7_9ACTN</name>
<dbReference type="InterPro" id="IPR023210">
    <property type="entry name" value="NADP_OxRdtase_dom"/>
</dbReference>
<evidence type="ECO:0000313" key="2">
    <source>
        <dbReference type="EMBL" id="RKN12705.1"/>
    </source>
</evidence>
<dbReference type="InterPro" id="IPR053135">
    <property type="entry name" value="AKR2_Oxidoreductase"/>
</dbReference>
<feature type="domain" description="NADP-dependent oxidoreductase" evidence="1">
    <location>
        <begin position="47"/>
        <end position="307"/>
    </location>
</feature>
<dbReference type="Proteomes" id="UP000275024">
    <property type="component" value="Unassembled WGS sequence"/>
</dbReference>
<sequence>MPFSRFDPEATPTARIGLGLAAVGRPGYLTLGRDRDLPADRTPEALRERSHRLMDAARAAGVRYFDAARSYGRAEEFLAGWLAARPDAADQVIGSKWGYTYTAGWRADAEVHEVKDHGALTFDRQYAETRALLGDRLDLYQIHSVTPESPALNDPAVLDRLAGLAAEGVTVGLSTSGPGQADAIRAALEVTVEGRPLFGAVQSTFNVLEPSVGPALAEAHAAGLTVIAKEVMANGRLAPPVAPPALRRVAAEHGVGTDAVALAAVLRRPWTGLALSGAATVDQLTSNLAAADVRLTEEQLDRLTRLAEPPAAYWARRSALPWR</sequence>
<gene>
    <name evidence="3" type="ORF">D7318_01090</name>
    <name evidence="2" type="ORF">D7319_01805</name>
</gene>
<evidence type="ECO:0000259" key="1">
    <source>
        <dbReference type="Pfam" id="PF00248"/>
    </source>
</evidence>
<protein>
    <submittedName>
        <fullName evidence="2">Aldo/keto reductase</fullName>
    </submittedName>
</protein>
<dbReference type="Pfam" id="PF00248">
    <property type="entry name" value="Aldo_ket_red"/>
    <property type="match status" value="1"/>
</dbReference>
<accession>A0A3A9WIA7</accession>
<evidence type="ECO:0000313" key="4">
    <source>
        <dbReference type="Proteomes" id="UP000268652"/>
    </source>
</evidence>
<dbReference type="CDD" id="cd19098">
    <property type="entry name" value="AKR_unchar"/>
    <property type="match status" value="1"/>
</dbReference>
<evidence type="ECO:0000313" key="5">
    <source>
        <dbReference type="Proteomes" id="UP000275024"/>
    </source>
</evidence>
<dbReference type="EMBL" id="RBDX01000001">
    <property type="protein sequence ID" value="RKN12705.1"/>
    <property type="molecule type" value="Genomic_DNA"/>
</dbReference>
<dbReference type="Gene3D" id="3.20.20.100">
    <property type="entry name" value="NADP-dependent oxidoreductase domain"/>
    <property type="match status" value="1"/>
</dbReference>
<dbReference type="OrthoDB" id="5522046at2"/>
<reference evidence="4 5" key="1">
    <citation type="submission" date="2018-09" db="EMBL/GenBank/DDBJ databases">
        <title>Streptomyces sp. nov. DS1-2, an endophytic actinomycete isolated from roots of Dendrobium scabrilingue.</title>
        <authorList>
            <person name="Kuncharoen N."/>
            <person name="Kudo T."/>
            <person name="Ohkuma M."/>
            <person name="Yuki M."/>
            <person name="Tanasupawat S."/>
        </authorList>
    </citation>
    <scope>NUCLEOTIDE SEQUENCE [LARGE SCALE GENOMIC DNA]</scope>
    <source>
        <strain evidence="2 5">AZ1-7</strain>
        <strain evidence="3 4">DS1-2</strain>
    </source>
</reference>
<dbReference type="InterPro" id="IPR036812">
    <property type="entry name" value="NAD(P)_OxRdtase_dom_sf"/>
</dbReference>
<evidence type="ECO:0000313" key="3">
    <source>
        <dbReference type="EMBL" id="RKN27532.1"/>
    </source>
</evidence>
<dbReference type="AlphaFoldDB" id="A0A3A9WIA7"/>
<dbReference type="Proteomes" id="UP000268652">
    <property type="component" value="Unassembled WGS sequence"/>
</dbReference>
<proteinExistence type="predicted"/>
<keyword evidence="4" id="KW-1185">Reference proteome</keyword>
<dbReference type="RefSeq" id="WP_120694897.1">
    <property type="nucleotide sequence ID" value="NZ_RBDX01000001.1"/>
</dbReference>
<dbReference type="PANTHER" id="PTHR43312">
    <property type="entry name" value="D-THREO-ALDOSE 1-DEHYDROGENASE"/>
    <property type="match status" value="1"/>
</dbReference>
<dbReference type="EMBL" id="RBDY01000001">
    <property type="protein sequence ID" value="RKN27532.1"/>
    <property type="molecule type" value="Genomic_DNA"/>
</dbReference>
<organism evidence="2 5">
    <name type="scientific">Streptomyces radicis</name>
    <dbReference type="NCBI Taxonomy" id="1750517"/>
    <lineage>
        <taxon>Bacteria</taxon>
        <taxon>Bacillati</taxon>
        <taxon>Actinomycetota</taxon>
        <taxon>Actinomycetes</taxon>
        <taxon>Kitasatosporales</taxon>
        <taxon>Streptomycetaceae</taxon>
        <taxon>Streptomyces</taxon>
    </lineage>
</organism>
<comment type="caution">
    <text evidence="2">The sequence shown here is derived from an EMBL/GenBank/DDBJ whole genome shotgun (WGS) entry which is preliminary data.</text>
</comment>
<dbReference type="SUPFAM" id="SSF51430">
    <property type="entry name" value="NAD(P)-linked oxidoreductase"/>
    <property type="match status" value="1"/>
</dbReference>
<dbReference type="PANTHER" id="PTHR43312:SF1">
    <property type="entry name" value="NADP-DEPENDENT OXIDOREDUCTASE DOMAIN-CONTAINING PROTEIN"/>
    <property type="match status" value="1"/>
</dbReference>